<dbReference type="Proteomes" id="UP000708208">
    <property type="component" value="Unassembled WGS sequence"/>
</dbReference>
<organism evidence="1 2">
    <name type="scientific">Allacma fusca</name>
    <dbReference type="NCBI Taxonomy" id="39272"/>
    <lineage>
        <taxon>Eukaryota</taxon>
        <taxon>Metazoa</taxon>
        <taxon>Ecdysozoa</taxon>
        <taxon>Arthropoda</taxon>
        <taxon>Hexapoda</taxon>
        <taxon>Collembola</taxon>
        <taxon>Symphypleona</taxon>
        <taxon>Sminthuridae</taxon>
        <taxon>Allacma</taxon>
    </lineage>
</organism>
<name>A0A8J2P2D6_9HEXA</name>
<sequence length="116" mass="13560">MFEGDEEDQDITSSRRYTYVRADPELHTEKKIQEKEQFEIRLRIDSASHTLLLNPRTYIPIPILPQPSRYPRENNVYINEGREKQAASSTFLSSLGQINHIPIIHIAFHLLLNLTM</sequence>
<accession>A0A8J2P2D6</accession>
<proteinExistence type="predicted"/>
<dbReference type="EMBL" id="CAJVCH010163972">
    <property type="protein sequence ID" value="CAG7728464.1"/>
    <property type="molecule type" value="Genomic_DNA"/>
</dbReference>
<dbReference type="AlphaFoldDB" id="A0A8J2P2D6"/>
<protein>
    <submittedName>
        <fullName evidence="1">Uncharacterized protein</fullName>
    </submittedName>
</protein>
<keyword evidence="2" id="KW-1185">Reference proteome</keyword>
<comment type="caution">
    <text evidence="1">The sequence shown here is derived from an EMBL/GenBank/DDBJ whole genome shotgun (WGS) entry which is preliminary data.</text>
</comment>
<gene>
    <name evidence="1" type="ORF">AFUS01_LOCUS17240</name>
</gene>
<evidence type="ECO:0000313" key="2">
    <source>
        <dbReference type="Proteomes" id="UP000708208"/>
    </source>
</evidence>
<evidence type="ECO:0000313" key="1">
    <source>
        <dbReference type="EMBL" id="CAG7728464.1"/>
    </source>
</evidence>
<reference evidence="1" key="1">
    <citation type="submission" date="2021-06" db="EMBL/GenBank/DDBJ databases">
        <authorList>
            <person name="Hodson N. C."/>
            <person name="Mongue J. A."/>
            <person name="Jaron S. K."/>
        </authorList>
    </citation>
    <scope>NUCLEOTIDE SEQUENCE</scope>
</reference>